<keyword evidence="2" id="KW-1185">Reference proteome</keyword>
<dbReference type="InterPro" id="IPR023214">
    <property type="entry name" value="HAD_sf"/>
</dbReference>
<reference evidence="2" key="1">
    <citation type="journal article" date="2019" name="Int. J. Syst. Evol. Microbiol.">
        <title>The Global Catalogue of Microorganisms (GCM) 10K type strain sequencing project: providing services to taxonomists for standard genome sequencing and annotation.</title>
        <authorList>
            <consortium name="The Broad Institute Genomics Platform"/>
            <consortium name="The Broad Institute Genome Sequencing Center for Infectious Disease"/>
            <person name="Wu L."/>
            <person name="Ma J."/>
        </authorList>
    </citation>
    <scope>NUCLEOTIDE SEQUENCE [LARGE SCALE GENOMIC DNA]</scope>
    <source>
        <strain evidence="2">JCM 18077</strain>
    </source>
</reference>
<dbReference type="SUPFAM" id="SSF56784">
    <property type="entry name" value="HAD-like"/>
    <property type="match status" value="1"/>
</dbReference>
<proteinExistence type="predicted"/>
<dbReference type="InterPro" id="IPR036412">
    <property type="entry name" value="HAD-like_sf"/>
</dbReference>
<dbReference type="Pfam" id="PF08282">
    <property type="entry name" value="Hydrolase_3"/>
    <property type="match status" value="1"/>
</dbReference>
<dbReference type="PANTHER" id="PTHR10000">
    <property type="entry name" value="PHOSPHOSERINE PHOSPHATASE"/>
    <property type="match status" value="1"/>
</dbReference>
<keyword evidence="1" id="KW-0378">Hydrolase</keyword>
<dbReference type="GO" id="GO:0016787">
    <property type="term" value="F:hydrolase activity"/>
    <property type="evidence" value="ECO:0007669"/>
    <property type="project" value="UniProtKB-KW"/>
</dbReference>
<gene>
    <name evidence="1" type="ORF">GCM10023217_09340</name>
</gene>
<dbReference type="RefSeq" id="WP_345312609.1">
    <property type="nucleotide sequence ID" value="NZ_BAABIE010000003.1"/>
</dbReference>
<dbReference type="Proteomes" id="UP001500822">
    <property type="component" value="Unassembled WGS sequence"/>
</dbReference>
<evidence type="ECO:0000313" key="1">
    <source>
        <dbReference type="EMBL" id="GAA4742905.1"/>
    </source>
</evidence>
<organism evidence="1 2">
    <name type="scientific">Gordonia alkaliphila</name>
    <dbReference type="NCBI Taxonomy" id="1053547"/>
    <lineage>
        <taxon>Bacteria</taxon>
        <taxon>Bacillati</taxon>
        <taxon>Actinomycetota</taxon>
        <taxon>Actinomycetes</taxon>
        <taxon>Mycobacteriales</taxon>
        <taxon>Gordoniaceae</taxon>
        <taxon>Gordonia</taxon>
    </lineage>
</organism>
<protein>
    <submittedName>
        <fullName evidence="1">Cof-type HAD-IIB family hydrolase</fullName>
    </submittedName>
</protein>
<dbReference type="InterPro" id="IPR006379">
    <property type="entry name" value="HAD-SF_hydro_IIB"/>
</dbReference>
<dbReference type="Gene3D" id="3.40.50.1000">
    <property type="entry name" value="HAD superfamily/HAD-like"/>
    <property type="match status" value="1"/>
</dbReference>
<sequence length="282" mass="29868">MTRESWGPPTMIASDVDGTLLDDNERLTDRTRNALERARGAGVELVLATGRPPRWIPQVADQLADSSAAVRYAVCANGAIVYDVAADEILHVNALVPEVLRTLSEVIAERLPGAGLAAERVGSVGSRRGDAATPEFVATAGYEHAWLNPDHVQVGDDELFEAAAVKLLARVPGMSSRDMADRLRPALGGLAEVTYSIGTGLIELAVPNTHKASGLAWLAANTDVDGRAPIAFGDMPNDIEMLVWAGLGVAMGHGDEAALAAADEVARPNYEDGLAQVLERWF</sequence>
<dbReference type="PANTHER" id="PTHR10000:SF8">
    <property type="entry name" value="HAD SUPERFAMILY HYDROLASE-LIKE, TYPE 3"/>
    <property type="match status" value="1"/>
</dbReference>
<dbReference type="Gene3D" id="3.30.1240.10">
    <property type="match status" value="1"/>
</dbReference>
<accession>A0ABP8Z038</accession>
<dbReference type="EMBL" id="BAABIE010000003">
    <property type="protein sequence ID" value="GAA4742905.1"/>
    <property type="molecule type" value="Genomic_DNA"/>
</dbReference>
<dbReference type="NCBIfam" id="TIGR01484">
    <property type="entry name" value="HAD-SF-IIB"/>
    <property type="match status" value="1"/>
</dbReference>
<evidence type="ECO:0000313" key="2">
    <source>
        <dbReference type="Proteomes" id="UP001500822"/>
    </source>
</evidence>
<comment type="caution">
    <text evidence="1">The sequence shown here is derived from an EMBL/GenBank/DDBJ whole genome shotgun (WGS) entry which is preliminary data.</text>
</comment>
<name>A0ABP8Z038_9ACTN</name>